<dbReference type="RefSeq" id="WP_212321860.1">
    <property type="nucleotide sequence ID" value="NZ_AP024463.1"/>
</dbReference>
<organism evidence="1 2">
    <name type="scientific">Arachnia rubra</name>
    <dbReference type="NCBI Taxonomy" id="1547448"/>
    <lineage>
        <taxon>Bacteria</taxon>
        <taxon>Bacillati</taxon>
        <taxon>Actinomycetota</taxon>
        <taxon>Actinomycetes</taxon>
        <taxon>Propionibacteriales</taxon>
        <taxon>Propionibacteriaceae</taxon>
        <taxon>Arachnia</taxon>
    </lineage>
</organism>
<name>A0ABX7Y2L9_9ACTN</name>
<accession>A0ABX7Y2L9</accession>
<gene>
    <name evidence="1" type="ORF">J5A65_10785</name>
</gene>
<dbReference type="Gene3D" id="3.40.50.1010">
    <property type="entry name" value="5'-nuclease"/>
    <property type="match status" value="1"/>
</dbReference>
<keyword evidence="2" id="KW-1185">Reference proteome</keyword>
<dbReference type="EMBL" id="CP072384">
    <property type="protein sequence ID" value="QUC07417.1"/>
    <property type="molecule type" value="Genomic_DNA"/>
</dbReference>
<sequence length="228" mass="26027">MLRSVIVMDYQNVHLTAHDVFDRHGHKHDALIHPKQFADVAIRQRNQAQRAGHPEASLIEVIAFRGLPHINYDWNQSRRCAAQAEQWRRDGATVELRDLKYSFQLTAQGTPARNANGHKIPKGPGQEKGIDVLVALTCLRKALQPDIDLVILASRDTDLVPTLDTLFDMRQESPAVAKIETVSWYNRNAQQEGNYAGGSLRPTSPRRIWNTNLDRRCFEASRDRRNYN</sequence>
<evidence type="ECO:0000313" key="2">
    <source>
        <dbReference type="Proteomes" id="UP000678513"/>
    </source>
</evidence>
<evidence type="ECO:0008006" key="3">
    <source>
        <dbReference type="Google" id="ProtNLM"/>
    </source>
</evidence>
<dbReference type="Proteomes" id="UP000678513">
    <property type="component" value="Chromosome"/>
</dbReference>
<reference evidence="1 2" key="1">
    <citation type="submission" date="2021-03" db="EMBL/GenBank/DDBJ databases">
        <title>Human Oral Microbial Genomes.</title>
        <authorList>
            <person name="Johnston C.D."/>
            <person name="Chen T."/>
            <person name="Dewhirst F.E."/>
        </authorList>
    </citation>
    <scope>NUCLEOTIDE SEQUENCE [LARGE SCALE GENOMIC DNA]</scope>
    <source>
        <strain evidence="1 2">DSMZ 100122</strain>
    </source>
</reference>
<proteinExistence type="predicted"/>
<protein>
    <recommendedName>
        <fullName evidence="3">NYN domain-containing protein</fullName>
    </recommendedName>
</protein>
<evidence type="ECO:0000313" key="1">
    <source>
        <dbReference type="EMBL" id="QUC07417.1"/>
    </source>
</evidence>